<dbReference type="InterPro" id="IPR032675">
    <property type="entry name" value="LRR_dom_sf"/>
</dbReference>
<dbReference type="AlphaFoldDB" id="A0A6V7QLE2"/>
<evidence type="ECO:0000313" key="1">
    <source>
        <dbReference type="EMBL" id="CAD1843737.1"/>
    </source>
</evidence>
<sequence length="126" mass="14666">MEYIVQEASTETQTMNGVSTSQQNEIEEAVTDMGADLVIQSSEFPKLRSVILNDLPKLQSICCARNFSCLESIRVEGCKNLKRLPISRTYRIEKLKQICGSDEWWRTIDWEDENMRARMHDYFIPI</sequence>
<evidence type="ECO:0008006" key="2">
    <source>
        <dbReference type="Google" id="ProtNLM"/>
    </source>
</evidence>
<protein>
    <recommendedName>
        <fullName evidence="2">Disease resistance protein</fullName>
    </recommendedName>
</protein>
<reference evidence="1" key="1">
    <citation type="submission" date="2020-07" db="EMBL/GenBank/DDBJ databases">
        <authorList>
            <person name="Lin J."/>
        </authorList>
    </citation>
    <scope>NUCLEOTIDE SEQUENCE</scope>
</reference>
<gene>
    <name evidence="1" type="ORF">CB5_LOCUS26948</name>
</gene>
<organism evidence="1">
    <name type="scientific">Ananas comosus var. bracteatus</name>
    <name type="common">red pineapple</name>
    <dbReference type="NCBI Taxonomy" id="296719"/>
    <lineage>
        <taxon>Eukaryota</taxon>
        <taxon>Viridiplantae</taxon>
        <taxon>Streptophyta</taxon>
        <taxon>Embryophyta</taxon>
        <taxon>Tracheophyta</taxon>
        <taxon>Spermatophyta</taxon>
        <taxon>Magnoliopsida</taxon>
        <taxon>Liliopsida</taxon>
        <taxon>Poales</taxon>
        <taxon>Bromeliaceae</taxon>
        <taxon>Bromelioideae</taxon>
        <taxon>Ananas</taxon>
    </lineage>
</organism>
<dbReference type="Gene3D" id="3.80.10.10">
    <property type="entry name" value="Ribonuclease Inhibitor"/>
    <property type="match status" value="1"/>
</dbReference>
<accession>A0A6V7QLE2</accession>
<dbReference type="EMBL" id="LR862137">
    <property type="protein sequence ID" value="CAD1843737.1"/>
    <property type="molecule type" value="Genomic_DNA"/>
</dbReference>
<name>A0A6V7QLE2_ANACO</name>
<proteinExistence type="predicted"/>